<keyword evidence="4" id="KW-1185">Reference proteome</keyword>
<keyword evidence="1" id="KW-0175">Coiled coil</keyword>
<evidence type="ECO:0000313" key="4">
    <source>
        <dbReference type="Proteomes" id="UP000807769"/>
    </source>
</evidence>
<proteinExistence type="predicted"/>
<feature type="coiled-coil region" evidence="1">
    <location>
        <begin position="333"/>
        <end position="360"/>
    </location>
</feature>
<dbReference type="AlphaFoldDB" id="A0A9P7E7R1"/>
<dbReference type="GeneID" id="64634545"/>
<dbReference type="OrthoDB" id="2683208at2759"/>
<sequence length="560" mass="62259">MVLNINAKDITWFHDPDDNTPLPSTSCMSFPSPAIIIAGSRRSAHVPHPVSKLTDPNNAVLGKCKATHQVVVSESKDKSNEEAVAEVPEWDDDEDTYTNDADVDDAPPSTYQQTKDMGDTDCEGDKQHKSDLTADIWTIFTCEEKAINPDTGKEEDRHWCEVCKANGVAHKFSFLKGSVTSLHAHIRRHKDHTKLYKDCCCKHRIQPHVHVLPLDDILSNQKTLDSTVVKEHRAPAFTTAGLLDYIVELIVAKDEAFQLVDKGAFQQLLTYTHPGLSEKYIPCHHKIGWFTADNAMNNDLALKTFAKVVPEAGIEDYCHFSQAVGPMSGSQLLKQLKHVLKNANEDDEDLDELNVEMEQELGGVNDDNSDTSDALGKALALIIQIQKSPQAWAFFCQSCAEVNVPVLELLQWGVNHFVCLADDSDEVPNLQKKQYSDFKLSQSDWFQFSLLHKVLQEPANATQSFSSSKDPTVCVADALHAGLENLGKWSQKTDQTDIYFICLGLSPHTILSLTNTYVEQLLILTINSNKKKLEATFDQYHAPVAATPQPSPSPIPESSK</sequence>
<accession>A0A9P7E7R1</accession>
<dbReference type="EMBL" id="JABBWG010000025">
    <property type="protein sequence ID" value="KAG1812887.1"/>
    <property type="molecule type" value="Genomic_DNA"/>
</dbReference>
<reference evidence="3" key="1">
    <citation type="journal article" date="2020" name="New Phytol.">
        <title>Comparative genomics reveals dynamic genome evolution in host specialist ectomycorrhizal fungi.</title>
        <authorList>
            <person name="Lofgren L.A."/>
            <person name="Nguyen N.H."/>
            <person name="Vilgalys R."/>
            <person name="Ruytinx J."/>
            <person name="Liao H.L."/>
            <person name="Branco S."/>
            <person name="Kuo A."/>
            <person name="LaButti K."/>
            <person name="Lipzen A."/>
            <person name="Andreopoulos W."/>
            <person name="Pangilinan J."/>
            <person name="Riley R."/>
            <person name="Hundley H."/>
            <person name="Na H."/>
            <person name="Barry K."/>
            <person name="Grigoriev I.V."/>
            <person name="Stajich J.E."/>
            <person name="Kennedy P.G."/>
        </authorList>
    </citation>
    <scope>NUCLEOTIDE SEQUENCE</scope>
    <source>
        <strain evidence="3">MN1</strain>
    </source>
</reference>
<dbReference type="RefSeq" id="XP_041190910.1">
    <property type="nucleotide sequence ID" value="XM_041340529.1"/>
</dbReference>
<gene>
    <name evidence="3" type="ORF">BJ212DRAFT_1482953</name>
</gene>
<organism evidence="3 4">
    <name type="scientific">Suillus subaureus</name>
    <dbReference type="NCBI Taxonomy" id="48587"/>
    <lineage>
        <taxon>Eukaryota</taxon>
        <taxon>Fungi</taxon>
        <taxon>Dikarya</taxon>
        <taxon>Basidiomycota</taxon>
        <taxon>Agaricomycotina</taxon>
        <taxon>Agaricomycetes</taxon>
        <taxon>Agaricomycetidae</taxon>
        <taxon>Boletales</taxon>
        <taxon>Suillineae</taxon>
        <taxon>Suillaceae</taxon>
        <taxon>Suillus</taxon>
    </lineage>
</organism>
<evidence type="ECO:0008006" key="5">
    <source>
        <dbReference type="Google" id="ProtNLM"/>
    </source>
</evidence>
<evidence type="ECO:0000256" key="1">
    <source>
        <dbReference type="SAM" id="Coils"/>
    </source>
</evidence>
<dbReference type="Proteomes" id="UP000807769">
    <property type="component" value="Unassembled WGS sequence"/>
</dbReference>
<protein>
    <recommendedName>
        <fullName evidence="5">BED-type domain-containing protein</fullName>
    </recommendedName>
</protein>
<name>A0A9P7E7R1_9AGAM</name>
<comment type="caution">
    <text evidence="3">The sequence shown here is derived from an EMBL/GenBank/DDBJ whole genome shotgun (WGS) entry which is preliminary data.</text>
</comment>
<feature type="region of interest" description="Disordered" evidence="2">
    <location>
        <begin position="72"/>
        <end position="125"/>
    </location>
</feature>
<evidence type="ECO:0000256" key="2">
    <source>
        <dbReference type="SAM" id="MobiDB-lite"/>
    </source>
</evidence>
<feature type="compositionally biased region" description="Acidic residues" evidence="2">
    <location>
        <begin position="88"/>
        <end position="105"/>
    </location>
</feature>
<evidence type="ECO:0000313" key="3">
    <source>
        <dbReference type="EMBL" id="KAG1812887.1"/>
    </source>
</evidence>